<evidence type="ECO:0000256" key="1">
    <source>
        <dbReference type="ARBA" id="ARBA00006484"/>
    </source>
</evidence>
<dbReference type="FunFam" id="3.40.50.720:FF:000290">
    <property type="entry name" value="SDR family oxidoreductase"/>
    <property type="match status" value="1"/>
</dbReference>
<dbReference type="PRINTS" id="PR00081">
    <property type="entry name" value="GDHRDH"/>
</dbReference>
<dbReference type="PANTHER" id="PTHR43639">
    <property type="entry name" value="OXIDOREDUCTASE, SHORT-CHAIN DEHYDROGENASE/REDUCTASE FAMILY (AFU_ORTHOLOGUE AFUA_5G02870)"/>
    <property type="match status" value="1"/>
</dbReference>
<evidence type="ECO:0000256" key="2">
    <source>
        <dbReference type="ARBA" id="ARBA00023002"/>
    </source>
</evidence>
<dbReference type="SMART" id="SM00822">
    <property type="entry name" value="PKS_KR"/>
    <property type="match status" value="1"/>
</dbReference>
<dbReference type="GO" id="GO:0016491">
    <property type="term" value="F:oxidoreductase activity"/>
    <property type="evidence" value="ECO:0007669"/>
    <property type="project" value="UniProtKB-KW"/>
</dbReference>
<dbReference type="InterPro" id="IPR036291">
    <property type="entry name" value="NAD(P)-bd_dom_sf"/>
</dbReference>
<feature type="domain" description="Ketoreductase" evidence="3">
    <location>
        <begin position="18"/>
        <end position="198"/>
    </location>
</feature>
<dbReference type="AlphaFoldDB" id="A0A679IK76"/>
<dbReference type="InterPro" id="IPR057326">
    <property type="entry name" value="KR_dom"/>
</dbReference>
<name>A0A679IK76_VARPD</name>
<proteinExistence type="inferred from homology"/>
<keyword evidence="2" id="KW-0560">Oxidoreductase</keyword>
<dbReference type="RefSeq" id="WP_339087987.1">
    <property type="nucleotide sequence ID" value="NZ_LR743507.1"/>
</dbReference>
<reference evidence="4" key="1">
    <citation type="submission" date="2019-12" db="EMBL/GenBank/DDBJ databases">
        <authorList>
            <person name="Cremers G."/>
        </authorList>
    </citation>
    <scope>NUCLEOTIDE SEQUENCE</scope>
    <source>
        <strain evidence="4">Vvax</strain>
    </source>
</reference>
<comment type="similarity">
    <text evidence="1">Belongs to the short-chain dehydrogenases/reductases (SDR) family.</text>
</comment>
<evidence type="ECO:0000313" key="4">
    <source>
        <dbReference type="EMBL" id="CAA2099365.1"/>
    </source>
</evidence>
<dbReference type="Gene3D" id="3.40.50.720">
    <property type="entry name" value="NAD(P)-binding Rossmann-like Domain"/>
    <property type="match status" value="1"/>
</dbReference>
<gene>
    <name evidence="4" type="primary">bdcA_1</name>
    <name evidence="4" type="ORF">VVAX_00200</name>
</gene>
<dbReference type="PRINTS" id="PR00080">
    <property type="entry name" value="SDRFAMILY"/>
</dbReference>
<protein>
    <submittedName>
        <fullName evidence="4">Cyclic-di-GMP-binding biofilm dispersal mediator protein</fullName>
    </submittedName>
</protein>
<dbReference type="EMBL" id="LR743507">
    <property type="protein sequence ID" value="CAA2099365.1"/>
    <property type="molecule type" value="Genomic_DNA"/>
</dbReference>
<evidence type="ECO:0000259" key="3">
    <source>
        <dbReference type="SMART" id="SM00822"/>
    </source>
</evidence>
<dbReference type="InterPro" id="IPR002347">
    <property type="entry name" value="SDR_fam"/>
</dbReference>
<organism evidence="4">
    <name type="scientific">Variovorax paradoxus</name>
    <dbReference type="NCBI Taxonomy" id="34073"/>
    <lineage>
        <taxon>Bacteria</taxon>
        <taxon>Pseudomonadati</taxon>
        <taxon>Pseudomonadota</taxon>
        <taxon>Betaproteobacteria</taxon>
        <taxon>Burkholderiales</taxon>
        <taxon>Comamonadaceae</taxon>
        <taxon>Variovorax</taxon>
    </lineage>
</organism>
<dbReference type="SUPFAM" id="SSF51735">
    <property type="entry name" value="NAD(P)-binding Rossmann-fold domains"/>
    <property type="match status" value="1"/>
</dbReference>
<sequence length="258" mass="26145">MASTSVSSASSTPVLTGKVAFVTGGSRGIGAAIVRRLVRDGAAVAFSYSNSQPVAEELARSIEAEGGRALALKIDSADADALKAGIDQAAKHFGGRIDILVNSAGVLHLGPVDQFSLADFDRTIAVNVRAVFVAIQAALAHMGTGGRIVNIGSTNAERMPFAGGSVYAMSKSALTGLVQGLARDLGPRGITVNNVQPGPVDTDMNPANGPMAATMHSFMALDRHGHADEIAGMVAYLASPEAAFVTGAGLNIDGGFAA</sequence>
<accession>A0A679IK76</accession>
<dbReference type="Pfam" id="PF13561">
    <property type="entry name" value="adh_short_C2"/>
    <property type="match status" value="1"/>
</dbReference>
<dbReference type="PANTHER" id="PTHR43639:SF1">
    <property type="entry name" value="SHORT-CHAIN DEHYDROGENASE_REDUCTASE FAMILY PROTEIN"/>
    <property type="match status" value="1"/>
</dbReference>